<sequence>MRDTLYFTFSYIISNMGFPVKSILNGSIKNVDCEKKKRHLWFKKIWLFYDDFSMIVLHCGLWVNIAEIPLALQYVKLMQVLKYPWQSNVLRLKVLSLHFS</sequence>
<protein>
    <submittedName>
        <fullName evidence="1">Uncharacterized protein</fullName>
    </submittedName>
</protein>
<accession>A0A8D9AQW8</accession>
<dbReference type="AlphaFoldDB" id="A0A8D9AQW8"/>
<proteinExistence type="predicted"/>
<name>A0A8D9AQW8_9HEMI</name>
<evidence type="ECO:0000313" key="1">
    <source>
        <dbReference type="EMBL" id="CAG6768967.1"/>
    </source>
</evidence>
<organism evidence="1">
    <name type="scientific">Cacopsylla melanoneura</name>
    <dbReference type="NCBI Taxonomy" id="428564"/>
    <lineage>
        <taxon>Eukaryota</taxon>
        <taxon>Metazoa</taxon>
        <taxon>Ecdysozoa</taxon>
        <taxon>Arthropoda</taxon>
        <taxon>Hexapoda</taxon>
        <taxon>Insecta</taxon>
        <taxon>Pterygota</taxon>
        <taxon>Neoptera</taxon>
        <taxon>Paraneoptera</taxon>
        <taxon>Hemiptera</taxon>
        <taxon>Sternorrhyncha</taxon>
        <taxon>Psylloidea</taxon>
        <taxon>Psyllidae</taxon>
        <taxon>Psyllinae</taxon>
        <taxon>Cacopsylla</taxon>
    </lineage>
</organism>
<dbReference type="EMBL" id="HBUF01577803">
    <property type="protein sequence ID" value="CAG6768968.1"/>
    <property type="molecule type" value="Transcribed_RNA"/>
</dbReference>
<reference evidence="1" key="1">
    <citation type="submission" date="2021-05" db="EMBL/GenBank/DDBJ databases">
        <authorList>
            <person name="Alioto T."/>
            <person name="Alioto T."/>
            <person name="Gomez Garrido J."/>
        </authorList>
    </citation>
    <scope>NUCLEOTIDE SEQUENCE</scope>
</reference>
<dbReference type="EMBL" id="HBUF01577802">
    <property type="protein sequence ID" value="CAG6768967.1"/>
    <property type="molecule type" value="Transcribed_RNA"/>
</dbReference>